<feature type="compositionally biased region" description="Low complexity" evidence="1">
    <location>
        <begin position="183"/>
        <end position="243"/>
    </location>
</feature>
<organism evidence="2 3">
    <name type="scientific">Marivirga arenosa</name>
    <dbReference type="NCBI Taxonomy" id="3059076"/>
    <lineage>
        <taxon>Bacteria</taxon>
        <taxon>Pseudomonadati</taxon>
        <taxon>Bacteroidota</taxon>
        <taxon>Cytophagia</taxon>
        <taxon>Cytophagales</taxon>
        <taxon>Marivirgaceae</taxon>
        <taxon>Marivirga</taxon>
    </lineage>
</organism>
<feature type="compositionally biased region" description="Basic and acidic residues" evidence="1">
    <location>
        <begin position="261"/>
        <end position="272"/>
    </location>
</feature>
<keyword evidence="3" id="KW-1185">Reference proteome</keyword>
<feature type="region of interest" description="Disordered" evidence="1">
    <location>
        <begin position="313"/>
        <end position="336"/>
    </location>
</feature>
<evidence type="ECO:0000313" key="2">
    <source>
        <dbReference type="EMBL" id="WKK84805.1"/>
    </source>
</evidence>
<dbReference type="RefSeq" id="WP_302101148.1">
    <property type="nucleotide sequence ID" value="NZ_CP129970.2"/>
</dbReference>
<dbReference type="AlphaFoldDB" id="A0AA49JA49"/>
<evidence type="ECO:0000313" key="3">
    <source>
        <dbReference type="Proteomes" id="UP001244443"/>
    </source>
</evidence>
<evidence type="ECO:0000256" key="1">
    <source>
        <dbReference type="SAM" id="MobiDB-lite"/>
    </source>
</evidence>
<feature type="compositionally biased region" description="Basic and acidic residues" evidence="1">
    <location>
        <begin position="167"/>
        <end position="177"/>
    </location>
</feature>
<name>A0AA49JA49_9BACT</name>
<accession>A0AA49JA49</accession>
<protein>
    <recommendedName>
        <fullName evidence="4">Tetratricopeptide repeat protein</fullName>
    </recommendedName>
</protein>
<evidence type="ECO:0008006" key="4">
    <source>
        <dbReference type="Google" id="ProtNLM"/>
    </source>
</evidence>
<sequence>MEKQRLTTLINQPEKLDENDFNSLLKLKQEFPYFQAIFPLITLGSKKFAPAKEKKYTQSAAIGVLDRKHLKEILTTDFEEVNTDKTEVKEVKLKTKSPQSHTDEPKTNANSETKKEVIPTSPTEGKNKIEATEPLIDSHLPDSFFSELMKEMEELKAEKENYLKTLERIESLEEKPKTRGTKKTSSTKNTTKKASSPKKTTAKKPSTAKKSNTGKTKAASTSAKSNTAKKTSSTVKKTIASKKPSVEEKKTSSAKAKSSTKKSESETTKKNKNEEVDLIQEIRARKELKISDSHKKEQLDIINNFIENEPVLTRRIDSDNQSNKQEAEDLSASSTNLSDDVVSETLAKLMIKQGRKQKAIDIYKKLIWKFPQKKTYFVEIIDELKKQS</sequence>
<dbReference type="EMBL" id="CP129970">
    <property type="protein sequence ID" value="WKK84805.1"/>
    <property type="molecule type" value="Genomic_DNA"/>
</dbReference>
<feature type="region of interest" description="Disordered" evidence="1">
    <location>
        <begin position="167"/>
        <end position="272"/>
    </location>
</feature>
<feature type="region of interest" description="Disordered" evidence="1">
    <location>
        <begin position="85"/>
        <end position="139"/>
    </location>
</feature>
<feature type="compositionally biased region" description="Basic and acidic residues" evidence="1">
    <location>
        <begin position="101"/>
        <end position="117"/>
    </location>
</feature>
<dbReference type="Proteomes" id="UP001244443">
    <property type="component" value="Chromosome"/>
</dbReference>
<gene>
    <name evidence="2" type="ORF">QYS48_22270</name>
</gene>
<reference evidence="2" key="1">
    <citation type="submission" date="2023-08" db="EMBL/GenBank/DDBJ databases">
        <title>Comparative genomics and taxonomic characterization of three novel marine species of genus Marivirga.</title>
        <authorList>
            <person name="Muhammad N."/>
            <person name="Kim S.-G."/>
        </authorList>
    </citation>
    <scope>NUCLEOTIDE SEQUENCE [LARGE SCALE GENOMIC DNA]</scope>
    <source>
        <strain evidence="2">ABR2-2</strain>
    </source>
</reference>
<proteinExistence type="predicted"/>